<organism evidence="2">
    <name type="scientific">uncultured Sulfurovum sp</name>
    <dbReference type="NCBI Taxonomy" id="269237"/>
    <lineage>
        <taxon>Bacteria</taxon>
        <taxon>Pseudomonadati</taxon>
        <taxon>Campylobacterota</taxon>
        <taxon>Epsilonproteobacteria</taxon>
        <taxon>Campylobacterales</taxon>
        <taxon>Sulfurovaceae</taxon>
        <taxon>Sulfurovum</taxon>
        <taxon>environmental samples</taxon>
    </lineage>
</organism>
<proteinExistence type="predicted"/>
<dbReference type="EMBL" id="CACVAS010000047">
    <property type="protein sequence ID" value="CAA6808053.1"/>
    <property type="molecule type" value="Genomic_DNA"/>
</dbReference>
<name>A0A6S6ST52_9BACT</name>
<protein>
    <submittedName>
        <fullName evidence="2">Uncharacterized protein</fullName>
    </submittedName>
</protein>
<feature type="coiled-coil region" evidence="1">
    <location>
        <begin position="921"/>
        <end position="1001"/>
    </location>
</feature>
<sequence>MGDKGNPEEEYEIQNITTSTTKVDEKTYHKKSPLEFESFNNKGLDYISGTTPTGKFGIPQRTIDILKSRNNSHHKKIHKHFPYIDKTMLPETGAQGNIIRAGLTNDLLKERNYTAFLDPKNTGSIMKKLASTVLVKLGEIDKGTVGHIFKYIEENKDWADKHPDIIIDEMQNAIKQLEDKKTPTLKIFLNLIKETEEILEENRSFQRHRTGNLKNHIEEIHKNAKDTILGLSEKQLARIDINRDYLLKNIKNLYTREFKNIESALPLQTEEVAKHHHILYEDFLYGPQNEANLKNLIKNNFLKNSGPLYDEMPPHITFQQWILDNQHNPKFNELKNQMIEEIPYDSTLYRNHIDSLSPEAINQYDSSTQAYIKGLKDKEKDDITLSELIDIHLTDNSKPSPSILAIKSTLDKLDNMSIDASTQAMGKLGRTKIQDLMNNIHSFYDLEENFPDTHNISMRISSETARNIIRKTNEPPVATLAVLILSDKELLERYGKDGVALKQESEEILMNEVRKASAQNDKSITKETSKAILSKTKEILKNNEKDLFSIFSPHQDKINTQRRYDPRNFTMNDKNNDIALNAIRDAIYMGTASEVDQKNYHKVFTNEAESTLIGSGIDKSILDMRPDSERVNDIQNIILLMEKIENTEIDKTHAKKILESSIFSENTMIDPNNKDAFEELIEDLSMKHEYDNQDEIFGIPDDLDIERNIQHRNYTEAARIITDKLSPSLSFFLQNNQMLVDFSDCMETSKSPTNHVETSPSLAKECFKKLEDAARQSSEGLAQILSSSGAGFSPFTAFLAFAQTFSSNEEMKVAILKAQLQQKIRETTSYVLDTETKSQSNARIMLAEIKDKNYGGNYIKEGFEKRLIETAEEEGTVAEILNIKNNNLDMNLKLDKHLNGDKKLRTLLETEDTLSHTMEKINTNKEKIKSLKLDIVKAKAEIASLQKQYGEATEESQLDMQSIHNEISFVRDNITHFTKDLDATENLLEELQRTKSIQENNQKNDNEIALRISKNEFNLSDMSLNDMERISLLLGKYRDSIYKEIIHTQDKNTGSKTIKSLAKEADRIEKIMPQIHKEILNSNELRTNVIIDELKKDNIDISDDTQLKETLIKDGLTQTSVSAILAKYDENPSSKKDRREAFTKLTELQSIQELTKKSYDNHINGEDANRLHTYIRRIKDSGSDVVEILNITNNHNFTEGTTNNGKTYVMGAYGKEGYILSEAGKLIENGKLEEAEKYLRHTNNNHLSRELTTYISDKQDSVKKANRSVNVTKESKLNEEIGMTNHRTYVPG</sequence>
<reference evidence="2" key="1">
    <citation type="submission" date="2020-01" db="EMBL/GenBank/DDBJ databases">
        <authorList>
            <person name="Meier V. D."/>
            <person name="Meier V D."/>
        </authorList>
    </citation>
    <scope>NUCLEOTIDE SEQUENCE</scope>
    <source>
        <strain evidence="2">HLG_WM_MAG_01</strain>
    </source>
</reference>
<evidence type="ECO:0000313" key="2">
    <source>
        <dbReference type="EMBL" id="CAA6808053.1"/>
    </source>
</evidence>
<keyword evidence="1" id="KW-0175">Coiled coil</keyword>
<evidence type="ECO:0000256" key="1">
    <source>
        <dbReference type="SAM" id="Coils"/>
    </source>
</evidence>
<gene>
    <name evidence="2" type="ORF">HELGO_WM3369</name>
</gene>
<accession>A0A6S6ST52</accession>